<dbReference type="EMBL" id="KQ087188">
    <property type="protein sequence ID" value="KLT44251.1"/>
    <property type="molecule type" value="Genomic_DNA"/>
</dbReference>
<proteinExistence type="predicted"/>
<accession>A0A0J0XT43</accession>
<reference evidence="2 3" key="1">
    <citation type="submission" date="2015-03" db="EMBL/GenBank/DDBJ databases">
        <title>Genomics and transcriptomics of the oil-accumulating basidiomycete yeast T. oleaginosus allow insights into substrate utilization and the diverse evolutionary trajectories of mating systems in fungi.</title>
        <authorList>
            <consortium name="DOE Joint Genome Institute"/>
            <person name="Kourist R."/>
            <person name="Kracht O."/>
            <person name="Bracharz F."/>
            <person name="Lipzen A."/>
            <person name="Nolan M."/>
            <person name="Ohm R."/>
            <person name="Grigoriev I."/>
            <person name="Sun S."/>
            <person name="Heitman J."/>
            <person name="Bruck T."/>
            <person name="Nowrousian M."/>
        </authorList>
    </citation>
    <scope>NUCLEOTIDE SEQUENCE [LARGE SCALE GENOMIC DNA]</scope>
    <source>
        <strain evidence="2 3">IBC0246</strain>
    </source>
</reference>
<dbReference type="RefSeq" id="XP_018280742.1">
    <property type="nucleotide sequence ID" value="XM_018420366.1"/>
</dbReference>
<gene>
    <name evidence="2" type="ORF">CC85DRAFT_24613</name>
</gene>
<protein>
    <submittedName>
        <fullName evidence="2">Uncharacterized protein</fullName>
    </submittedName>
</protein>
<feature type="compositionally biased region" description="Basic and acidic residues" evidence="1">
    <location>
        <begin position="38"/>
        <end position="75"/>
    </location>
</feature>
<evidence type="ECO:0000256" key="1">
    <source>
        <dbReference type="SAM" id="MobiDB-lite"/>
    </source>
</evidence>
<dbReference type="Proteomes" id="UP000053611">
    <property type="component" value="Unassembled WGS sequence"/>
</dbReference>
<dbReference type="GeneID" id="28980969"/>
<organism evidence="2 3">
    <name type="scientific">Cutaneotrichosporon oleaginosum</name>
    <dbReference type="NCBI Taxonomy" id="879819"/>
    <lineage>
        <taxon>Eukaryota</taxon>
        <taxon>Fungi</taxon>
        <taxon>Dikarya</taxon>
        <taxon>Basidiomycota</taxon>
        <taxon>Agaricomycotina</taxon>
        <taxon>Tremellomycetes</taxon>
        <taxon>Trichosporonales</taxon>
        <taxon>Trichosporonaceae</taxon>
        <taxon>Cutaneotrichosporon</taxon>
    </lineage>
</organism>
<evidence type="ECO:0000313" key="2">
    <source>
        <dbReference type="EMBL" id="KLT44251.1"/>
    </source>
</evidence>
<dbReference type="AlphaFoldDB" id="A0A0J0XT43"/>
<keyword evidence="3" id="KW-1185">Reference proteome</keyword>
<name>A0A0J0XT43_9TREE</name>
<sequence>MTTCDEATDALPSCPLEEDRNSMTSVNRMLAHSMRAGNEGRTELLADRRSRKERLQDHARTGLEAEREVRLHGTDEQAEQLRNADRTSYIATVSNHRELPKPSRRPSGRPAASAR</sequence>
<evidence type="ECO:0000313" key="3">
    <source>
        <dbReference type="Proteomes" id="UP000053611"/>
    </source>
</evidence>
<feature type="region of interest" description="Disordered" evidence="1">
    <location>
        <begin position="32"/>
        <end position="115"/>
    </location>
</feature>